<dbReference type="Gene3D" id="3.40.630.30">
    <property type="match status" value="1"/>
</dbReference>
<organism evidence="5 6">
    <name type="scientific">Prorocentrum cordatum</name>
    <dbReference type="NCBI Taxonomy" id="2364126"/>
    <lineage>
        <taxon>Eukaryota</taxon>
        <taxon>Sar</taxon>
        <taxon>Alveolata</taxon>
        <taxon>Dinophyceae</taxon>
        <taxon>Prorocentrales</taxon>
        <taxon>Prorocentraceae</taxon>
        <taxon>Prorocentrum</taxon>
    </lineage>
</organism>
<dbReference type="InterPro" id="IPR020084">
    <property type="entry name" value="NUDIX_hydrolase_CS"/>
</dbReference>
<dbReference type="Proteomes" id="UP001189429">
    <property type="component" value="Unassembled WGS sequence"/>
</dbReference>
<comment type="caution">
    <text evidence="5">The sequence shown here is derived from an EMBL/GenBank/DDBJ whole genome shotgun (WGS) entry which is preliminary data.</text>
</comment>
<dbReference type="InterPro" id="IPR015797">
    <property type="entry name" value="NUDIX_hydrolase-like_dom_sf"/>
</dbReference>
<dbReference type="PANTHER" id="PTHR13994:SF13">
    <property type="entry name" value="FI03680P"/>
    <property type="match status" value="1"/>
</dbReference>
<accession>A0ABN9R812</accession>
<evidence type="ECO:0000313" key="6">
    <source>
        <dbReference type="Proteomes" id="UP001189429"/>
    </source>
</evidence>
<evidence type="ECO:0000256" key="2">
    <source>
        <dbReference type="ARBA" id="ARBA00022801"/>
    </source>
</evidence>
<dbReference type="InterPro" id="IPR003293">
    <property type="entry name" value="Nudix_hydrolase6-like"/>
</dbReference>
<evidence type="ECO:0000313" key="5">
    <source>
        <dbReference type="EMBL" id="CAK0815015.1"/>
    </source>
</evidence>
<dbReference type="InterPro" id="IPR020476">
    <property type="entry name" value="Nudix_hydrolase"/>
</dbReference>
<feature type="domain" description="Nudix hydrolase" evidence="4">
    <location>
        <begin position="149"/>
        <end position="287"/>
    </location>
</feature>
<name>A0ABN9R812_9DINO</name>
<dbReference type="Gene3D" id="3.90.79.10">
    <property type="entry name" value="Nucleoside Triphosphate Pyrophosphohydrolase"/>
    <property type="match status" value="1"/>
</dbReference>
<dbReference type="Pfam" id="PF00293">
    <property type="entry name" value="NUDIX"/>
    <property type="match status" value="1"/>
</dbReference>
<dbReference type="CDD" id="cd04670">
    <property type="entry name" value="NUDIX_ASFGF2_Nudt6"/>
    <property type="match status" value="1"/>
</dbReference>
<reference evidence="5" key="1">
    <citation type="submission" date="2023-10" db="EMBL/GenBank/DDBJ databases">
        <authorList>
            <person name="Chen Y."/>
            <person name="Shah S."/>
            <person name="Dougan E. K."/>
            <person name="Thang M."/>
            <person name="Chan C."/>
        </authorList>
    </citation>
    <scope>NUCLEOTIDE SEQUENCE [LARGE SCALE GENOMIC DNA]</scope>
</reference>
<comment type="similarity">
    <text evidence="1 3">Belongs to the Nudix hydrolase family.</text>
</comment>
<keyword evidence="6" id="KW-1185">Reference proteome</keyword>
<feature type="non-terminal residue" evidence="5">
    <location>
        <position position="1"/>
    </location>
</feature>
<dbReference type="PROSITE" id="PS00893">
    <property type="entry name" value="NUDIX_BOX"/>
    <property type="match status" value="1"/>
</dbReference>
<dbReference type="InterPro" id="IPR000086">
    <property type="entry name" value="NUDIX_hydrolase_dom"/>
</dbReference>
<dbReference type="SUPFAM" id="SSF55811">
    <property type="entry name" value="Nudix"/>
    <property type="match status" value="1"/>
</dbReference>
<protein>
    <recommendedName>
        <fullName evidence="4">Nudix hydrolase domain-containing protein</fullName>
    </recommendedName>
</protein>
<dbReference type="EMBL" id="CAUYUJ010005797">
    <property type="protein sequence ID" value="CAK0815015.1"/>
    <property type="molecule type" value="Genomic_DNA"/>
</dbReference>
<sequence length="310" mass="33681">PPNHCLGKNFRRDFCRCARGSGSPYRARLGAPFGAPRACGSAVPASQACRAPRGRAQVLEHKADAFGSVHFEAALAGAAGDFGQRLRYSLARWRADGRTGVWAKVPNSAAELIPALLAEGFDWHHAQQGYALLTLWLPEGQSQLPRYGGHQVGVGGLVLSPDRRVLLMKEKVPHFGRKESQWKLPGGLADPGEDLGEAAAREVLEETGVVASPEGVLSIHHRHGFKFGVSDLYFAVQMMAHSETIELDANSAEVMDVTWMPLSEVASSPAVMEFNKNIIALVDRPMLVPHWGKHGSVRAEHFFYKPGTPP</sequence>
<dbReference type="InterPro" id="IPR040618">
    <property type="entry name" value="Pre-Nudix"/>
</dbReference>
<proteinExistence type="inferred from homology"/>
<dbReference type="PRINTS" id="PR01356">
    <property type="entry name" value="GFGPROTEIN"/>
</dbReference>
<gene>
    <name evidence="5" type="ORF">PCOR1329_LOCUS18455</name>
</gene>
<dbReference type="Pfam" id="PF18290">
    <property type="entry name" value="Nudix_hydro"/>
    <property type="match status" value="1"/>
</dbReference>
<evidence type="ECO:0000256" key="3">
    <source>
        <dbReference type="RuleBase" id="RU003476"/>
    </source>
</evidence>
<dbReference type="PROSITE" id="PS51462">
    <property type="entry name" value="NUDIX"/>
    <property type="match status" value="1"/>
</dbReference>
<dbReference type="PANTHER" id="PTHR13994">
    <property type="entry name" value="NUDIX HYDROLASE RELATED"/>
    <property type="match status" value="1"/>
</dbReference>
<evidence type="ECO:0000259" key="4">
    <source>
        <dbReference type="PROSITE" id="PS51462"/>
    </source>
</evidence>
<dbReference type="PRINTS" id="PR00502">
    <property type="entry name" value="NUDIXFAMILY"/>
</dbReference>
<evidence type="ECO:0000256" key="1">
    <source>
        <dbReference type="ARBA" id="ARBA00005582"/>
    </source>
</evidence>
<keyword evidence="2 3" id="KW-0378">Hydrolase</keyword>